<evidence type="ECO:0000313" key="3">
    <source>
        <dbReference type="Proteomes" id="UP001168990"/>
    </source>
</evidence>
<dbReference type="PANTHER" id="PTHR21831">
    <property type="entry name" value="MICROTUBULE-ASSOCIATED PROTEIN 10"/>
    <property type="match status" value="1"/>
</dbReference>
<dbReference type="GO" id="GO:0005881">
    <property type="term" value="C:cytoplasmic microtubule"/>
    <property type="evidence" value="ECO:0007669"/>
    <property type="project" value="TreeGrafter"/>
</dbReference>
<reference evidence="2" key="2">
    <citation type="submission" date="2023-03" db="EMBL/GenBank/DDBJ databases">
        <authorList>
            <person name="Inwood S.N."/>
            <person name="Skelly J.G."/>
            <person name="Guhlin J."/>
            <person name="Harrop T.W.R."/>
            <person name="Goldson S.G."/>
            <person name="Dearden P.K."/>
        </authorList>
    </citation>
    <scope>NUCLEOTIDE SEQUENCE</scope>
    <source>
        <strain evidence="2">Irish</strain>
        <tissue evidence="2">Whole body</tissue>
    </source>
</reference>
<feature type="region of interest" description="Disordered" evidence="1">
    <location>
        <begin position="248"/>
        <end position="270"/>
    </location>
</feature>
<evidence type="ECO:0000256" key="1">
    <source>
        <dbReference type="SAM" id="MobiDB-lite"/>
    </source>
</evidence>
<name>A0AA39FX04_9HYME</name>
<organism evidence="2 3">
    <name type="scientific">Microctonus aethiopoides</name>
    <dbReference type="NCBI Taxonomy" id="144406"/>
    <lineage>
        <taxon>Eukaryota</taxon>
        <taxon>Metazoa</taxon>
        <taxon>Ecdysozoa</taxon>
        <taxon>Arthropoda</taxon>
        <taxon>Hexapoda</taxon>
        <taxon>Insecta</taxon>
        <taxon>Pterygota</taxon>
        <taxon>Neoptera</taxon>
        <taxon>Endopterygota</taxon>
        <taxon>Hymenoptera</taxon>
        <taxon>Apocrita</taxon>
        <taxon>Ichneumonoidea</taxon>
        <taxon>Braconidae</taxon>
        <taxon>Euphorinae</taxon>
        <taxon>Microctonus</taxon>
    </lineage>
</organism>
<accession>A0AA39FX04</accession>
<reference evidence="2" key="1">
    <citation type="journal article" date="2023" name="bioRxiv">
        <title>Scaffold-level genome assemblies of two parasitoid biocontrol wasps reveal the parthenogenesis mechanism and an associated novel virus.</title>
        <authorList>
            <person name="Inwood S."/>
            <person name="Skelly J."/>
            <person name="Guhlin J."/>
            <person name="Harrop T."/>
            <person name="Goldson S."/>
            <person name="Dearden P."/>
        </authorList>
    </citation>
    <scope>NUCLEOTIDE SEQUENCE</scope>
    <source>
        <strain evidence="2">Irish</strain>
        <tissue evidence="2">Whole body</tissue>
    </source>
</reference>
<dbReference type="EMBL" id="JAQQBS010000001">
    <property type="protein sequence ID" value="KAK0177407.1"/>
    <property type="molecule type" value="Genomic_DNA"/>
</dbReference>
<dbReference type="Pfam" id="PF14924">
    <property type="entry name" value="MAP10_N"/>
    <property type="match status" value="1"/>
</dbReference>
<feature type="compositionally biased region" description="Basic residues" evidence="1">
    <location>
        <begin position="257"/>
        <end position="267"/>
    </location>
</feature>
<dbReference type="GO" id="GO:1990023">
    <property type="term" value="C:mitotic spindle midzone"/>
    <property type="evidence" value="ECO:0007669"/>
    <property type="project" value="TreeGrafter"/>
</dbReference>
<dbReference type="GO" id="GO:0005813">
    <property type="term" value="C:centrosome"/>
    <property type="evidence" value="ECO:0007669"/>
    <property type="project" value="TreeGrafter"/>
</dbReference>
<protein>
    <submittedName>
        <fullName evidence="2">Uncharacterized protein</fullName>
    </submittedName>
</protein>
<dbReference type="GO" id="GO:0032467">
    <property type="term" value="P:positive regulation of cytokinesis"/>
    <property type="evidence" value="ECO:0007669"/>
    <property type="project" value="TreeGrafter"/>
</dbReference>
<keyword evidence="3" id="KW-1185">Reference proteome</keyword>
<dbReference type="PANTHER" id="PTHR21831:SF2">
    <property type="entry name" value="MICROTUBULE-ASSOCIATED PROTEIN 10"/>
    <property type="match status" value="1"/>
</dbReference>
<evidence type="ECO:0000313" key="2">
    <source>
        <dbReference type="EMBL" id="KAK0177407.1"/>
    </source>
</evidence>
<dbReference type="GO" id="GO:0097431">
    <property type="term" value="C:mitotic spindle pole"/>
    <property type="evidence" value="ECO:0007669"/>
    <property type="project" value="TreeGrafter"/>
</dbReference>
<dbReference type="GO" id="GO:0051256">
    <property type="term" value="P:mitotic spindle midzone assembly"/>
    <property type="evidence" value="ECO:0007669"/>
    <property type="project" value="TreeGrafter"/>
</dbReference>
<dbReference type="Proteomes" id="UP001168990">
    <property type="component" value="Unassembled WGS sequence"/>
</dbReference>
<dbReference type="AlphaFoldDB" id="A0AA39FX04"/>
<gene>
    <name evidence="2" type="ORF">PV328_001464</name>
</gene>
<proteinExistence type="predicted"/>
<dbReference type="GO" id="GO:0031122">
    <property type="term" value="P:cytoplasmic microtubule organization"/>
    <property type="evidence" value="ECO:0007669"/>
    <property type="project" value="TreeGrafter"/>
</dbReference>
<dbReference type="GO" id="GO:0008017">
    <property type="term" value="F:microtubule binding"/>
    <property type="evidence" value="ECO:0007669"/>
    <property type="project" value="InterPro"/>
</dbReference>
<dbReference type="InterPro" id="IPR039302">
    <property type="entry name" value="MAP10"/>
</dbReference>
<sequence length="296" mass="32945">MDKSANMADDEQQLFLIEFLVERVNVPAVRAMQEDILPSTTCVSFQILNLPPVDINQDDKIKACACPTNTKEKGAAANADEEIFKKGKSCLFALPAIAFDKPLLTFPITMTVYKKLPTGVLPDTMLIGSHQIEMKDIINLLLKDFIFKGGNPSRKIKNTFKIKTTSGQPVGSVTVYLRASCFGKKIVTHFHILDCKKPFLFKGANNGPTFQCQKIVNNKGDSIDNTTGKNTQQNQMQLNSHTNSHNVHRNIYSHSSSNHHHHHHHHQPTIFENKSKFAGAGSAINSDKCEYSKIQG</sequence>
<comment type="caution">
    <text evidence="2">The sequence shown here is derived from an EMBL/GenBank/DDBJ whole genome shotgun (WGS) entry which is preliminary data.</text>
</comment>
<dbReference type="GO" id="GO:0030496">
    <property type="term" value="C:midbody"/>
    <property type="evidence" value="ECO:0007669"/>
    <property type="project" value="TreeGrafter"/>
</dbReference>